<reference evidence="2 3" key="1">
    <citation type="submission" date="2019-10" db="EMBL/GenBank/DDBJ databases">
        <title>A novel species.</title>
        <authorList>
            <person name="Gao J."/>
        </authorList>
    </citation>
    <scope>NUCLEOTIDE SEQUENCE [LARGE SCALE GENOMIC DNA]</scope>
    <source>
        <strain evidence="2 3">QMT-28</strain>
    </source>
</reference>
<dbReference type="AlphaFoldDB" id="A0A5Q0LDS5"/>
<dbReference type="InterPro" id="IPR014719">
    <property type="entry name" value="Ribosomal_bL12_C/ClpS-like"/>
</dbReference>
<dbReference type="RefSeq" id="WP_153289495.1">
    <property type="nucleotide sequence ID" value="NZ_CP045643.1"/>
</dbReference>
<dbReference type="EMBL" id="CP045643">
    <property type="protein sequence ID" value="QFZ75225.1"/>
    <property type="molecule type" value="Genomic_DNA"/>
</dbReference>
<accession>A0A5Q0LDS5</accession>
<keyword evidence="3" id="KW-1185">Reference proteome</keyword>
<dbReference type="GO" id="GO:0006412">
    <property type="term" value="P:translation"/>
    <property type="evidence" value="ECO:0007669"/>
    <property type="project" value="InterPro"/>
</dbReference>
<evidence type="ECO:0000313" key="2">
    <source>
        <dbReference type="EMBL" id="QFZ75225.1"/>
    </source>
</evidence>
<organism evidence="2 3">
    <name type="scientific">Streptomyces fagopyri</name>
    <dbReference type="NCBI Taxonomy" id="2662397"/>
    <lineage>
        <taxon>Bacteria</taxon>
        <taxon>Bacillati</taxon>
        <taxon>Actinomycetota</taxon>
        <taxon>Actinomycetes</taxon>
        <taxon>Kitasatosporales</taxon>
        <taxon>Streptomycetaceae</taxon>
        <taxon>Streptomyces</taxon>
    </lineage>
</organism>
<evidence type="ECO:0000259" key="1">
    <source>
        <dbReference type="Pfam" id="PF00542"/>
    </source>
</evidence>
<proteinExistence type="predicted"/>
<dbReference type="GO" id="GO:0003735">
    <property type="term" value="F:structural constituent of ribosome"/>
    <property type="evidence" value="ECO:0007669"/>
    <property type="project" value="InterPro"/>
</dbReference>
<dbReference type="InterPro" id="IPR013823">
    <property type="entry name" value="Ribosomal_bL12_C"/>
</dbReference>
<sequence>MGILGLFALAMVVFASYAGLEGRLGRTDRRIARVERKLDLILGHLGIQENEPELEQVAALARDGRKIQAIKAYREFTGVGLKEAKDAVERME</sequence>
<dbReference type="Pfam" id="PF00542">
    <property type="entry name" value="Ribosomal_L12"/>
    <property type="match status" value="1"/>
</dbReference>
<name>A0A5Q0LDS5_9ACTN</name>
<dbReference type="Gene3D" id="3.30.1390.10">
    <property type="match status" value="1"/>
</dbReference>
<gene>
    <name evidence="2" type="ORF">GFH48_19880</name>
</gene>
<dbReference type="SUPFAM" id="SSF54736">
    <property type="entry name" value="ClpS-like"/>
    <property type="match status" value="1"/>
</dbReference>
<dbReference type="Proteomes" id="UP000326179">
    <property type="component" value="Chromosome"/>
</dbReference>
<protein>
    <recommendedName>
        <fullName evidence="1">Large ribosomal subunit protein bL12 C-terminal domain-containing protein</fullName>
    </recommendedName>
</protein>
<feature type="domain" description="Large ribosomal subunit protein bL12 C-terminal" evidence="1">
    <location>
        <begin position="63"/>
        <end position="90"/>
    </location>
</feature>
<evidence type="ECO:0000313" key="3">
    <source>
        <dbReference type="Proteomes" id="UP000326179"/>
    </source>
</evidence>
<dbReference type="KEGG" id="sfy:GFH48_19880"/>